<dbReference type="GO" id="GO:0071004">
    <property type="term" value="C:U2-type prespliceosome"/>
    <property type="evidence" value="ECO:0007669"/>
    <property type="project" value="TreeGrafter"/>
</dbReference>
<dbReference type="Pfam" id="PF23240">
    <property type="entry name" value="HAT_PRP39_N"/>
    <property type="match status" value="1"/>
</dbReference>
<evidence type="ECO:0000256" key="2">
    <source>
        <dbReference type="ARBA" id="ARBA00022664"/>
    </source>
</evidence>
<dbReference type="InterPro" id="IPR059164">
    <property type="entry name" value="HAT_PRP39_C"/>
</dbReference>
<organism evidence="6 7">
    <name type="scientific">Torulaspora globosa</name>
    <dbReference type="NCBI Taxonomy" id="48254"/>
    <lineage>
        <taxon>Eukaryota</taxon>
        <taxon>Fungi</taxon>
        <taxon>Dikarya</taxon>
        <taxon>Ascomycota</taxon>
        <taxon>Saccharomycotina</taxon>
        <taxon>Saccharomycetes</taxon>
        <taxon>Saccharomycetales</taxon>
        <taxon>Saccharomycetaceae</taxon>
        <taxon>Torulaspora</taxon>
    </lineage>
</organism>
<dbReference type="Gene3D" id="1.25.40.10">
    <property type="entry name" value="Tetratricopeptide repeat domain"/>
    <property type="match status" value="2"/>
</dbReference>
<sequence length="541" mass="64430">MDKYSSIVNDANFSTLSLKAASHPKALVHWENLLNYLITKASPLNKTLEPSIYNLIKSTYDSMLYNFPYLENYYIDYALFEYKLGNISRVHKVYQQGLRSFNERSLHLWISYLKICNEVISNHKQLFKLYQKAESLIGLHFMSGEFWEMYLNQIRDRCLTNERYFTVLRKVIEIPLHSFSKFYALWLHCIDDITDLIQLTRIAPKEELLKRLKIDTSFQGRKGPYLADAKKLLRKSTKELYMTVQHQVLEIYSLFESKLHINYYCSAETLIPAEEIATWDSYLTYTINLRIDALIELNFQRALTCLVHYDSVWIKYAHWLIEYKEDLSSAKNVLLRALSLSHKKTAIVRLLYSVLCKLKDYELLDFILEKEENFYATDVELTDDFEIFWDFIQFRIFCANSRLQTRFETQSDQLMPPKVFDIILRRLSHGESRKGQELLLSSLLQFQSKTNTAILETKIFKHIIEADWTFYLRDGCFWYLYCKLIFFEPTRTYLEKRRYIVGEIWEKAKKYGTAVLPKLRHFCQSYIPEDLDLLEDLFESS</sequence>
<dbReference type="AlphaFoldDB" id="A0A7G3ZMS1"/>
<dbReference type="PANTHER" id="PTHR17204:SF23">
    <property type="entry name" value="U1 SMALL NUCLEAR RIBONUCLEOPROTEIN COMPONENT PRP42"/>
    <property type="match status" value="1"/>
</dbReference>
<evidence type="ECO:0000313" key="6">
    <source>
        <dbReference type="EMBL" id="QLL34807.1"/>
    </source>
</evidence>
<dbReference type="GO" id="GO:0030627">
    <property type="term" value="F:pre-mRNA 5'-splice site binding"/>
    <property type="evidence" value="ECO:0007669"/>
    <property type="project" value="TreeGrafter"/>
</dbReference>
<evidence type="ECO:0000256" key="1">
    <source>
        <dbReference type="ARBA" id="ARBA00004123"/>
    </source>
</evidence>
<dbReference type="SUPFAM" id="SSF48452">
    <property type="entry name" value="TPR-like"/>
    <property type="match status" value="1"/>
</dbReference>
<dbReference type="EMBL" id="CP059253">
    <property type="protein sequence ID" value="QLL34807.1"/>
    <property type="molecule type" value="Genomic_DNA"/>
</dbReference>
<keyword evidence="5" id="KW-0539">Nucleus</keyword>
<evidence type="ECO:0000256" key="5">
    <source>
        <dbReference type="ARBA" id="ARBA00023242"/>
    </source>
</evidence>
<dbReference type="KEGG" id="tgb:HG536_0H01820"/>
<dbReference type="RefSeq" id="XP_037141481.1">
    <property type="nucleotide sequence ID" value="XM_037285585.1"/>
</dbReference>
<dbReference type="GO" id="GO:0000395">
    <property type="term" value="P:mRNA 5'-splice site recognition"/>
    <property type="evidence" value="ECO:0007669"/>
    <property type="project" value="TreeGrafter"/>
</dbReference>
<keyword evidence="4" id="KW-0508">mRNA splicing</keyword>
<evidence type="ECO:0000313" key="7">
    <source>
        <dbReference type="Proteomes" id="UP000515788"/>
    </source>
</evidence>
<gene>
    <name evidence="6" type="ORF">HG536_0H01820</name>
</gene>
<dbReference type="Proteomes" id="UP000515788">
    <property type="component" value="Chromosome 8"/>
</dbReference>
<accession>A0A7G3ZMS1</accession>
<dbReference type="GeneID" id="59328073"/>
<dbReference type="SMART" id="SM00386">
    <property type="entry name" value="HAT"/>
    <property type="match status" value="4"/>
</dbReference>
<comment type="subcellular location">
    <subcellularLocation>
        <location evidence="1">Nucleus</location>
    </subcellularLocation>
</comment>
<keyword evidence="7" id="KW-1185">Reference proteome</keyword>
<dbReference type="InterPro" id="IPR003107">
    <property type="entry name" value="HAT"/>
</dbReference>
<evidence type="ECO:0000256" key="3">
    <source>
        <dbReference type="ARBA" id="ARBA00022737"/>
    </source>
</evidence>
<keyword evidence="3" id="KW-0677">Repeat</keyword>
<keyword evidence="2" id="KW-0507">mRNA processing</keyword>
<dbReference type="InterPro" id="IPR011990">
    <property type="entry name" value="TPR-like_helical_dom_sf"/>
</dbReference>
<dbReference type="GO" id="GO:0000243">
    <property type="term" value="C:commitment complex"/>
    <property type="evidence" value="ECO:0007669"/>
    <property type="project" value="TreeGrafter"/>
</dbReference>
<protein>
    <recommendedName>
        <fullName evidence="8">Suppressor of forked domain-containing protein</fullName>
    </recommendedName>
</protein>
<dbReference type="Pfam" id="PF23241">
    <property type="entry name" value="HAT_PRP39_C"/>
    <property type="match status" value="1"/>
</dbReference>
<reference evidence="6 7" key="1">
    <citation type="submission" date="2020-06" db="EMBL/GenBank/DDBJ databases">
        <title>The yeast mating-type switching endonuclease HO is a domesticated member of an unorthodox homing genetic element family.</title>
        <authorList>
            <person name="Coughlan A.Y."/>
            <person name="Lombardi L."/>
            <person name="Braun-Galleani S."/>
            <person name="Martos A.R."/>
            <person name="Galeote V."/>
            <person name="Bigey F."/>
            <person name="Dequin S."/>
            <person name="Byrne K.P."/>
            <person name="Wolfe K.H."/>
        </authorList>
    </citation>
    <scope>NUCLEOTIDE SEQUENCE [LARGE SCALE GENOMIC DNA]</scope>
    <source>
        <strain evidence="6 7">CBS764</strain>
    </source>
</reference>
<evidence type="ECO:0000256" key="4">
    <source>
        <dbReference type="ARBA" id="ARBA00023187"/>
    </source>
</evidence>
<name>A0A7G3ZMS1_9SACH</name>
<evidence type="ECO:0008006" key="8">
    <source>
        <dbReference type="Google" id="ProtNLM"/>
    </source>
</evidence>
<proteinExistence type="predicted"/>
<dbReference type="GO" id="GO:0005685">
    <property type="term" value="C:U1 snRNP"/>
    <property type="evidence" value="ECO:0007669"/>
    <property type="project" value="TreeGrafter"/>
</dbReference>
<dbReference type="PANTHER" id="PTHR17204">
    <property type="entry name" value="PRE-MRNA PROCESSING PROTEIN PRP39-RELATED"/>
    <property type="match status" value="1"/>
</dbReference>
<dbReference type="OrthoDB" id="10265668at2759"/>